<proteinExistence type="predicted"/>
<evidence type="ECO:0000313" key="1">
    <source>
        <dbReference type="EMBL" id="CAG8671057.1"/>
    </source>
</evidence>
<dbReference type="Proteomes" id="UP000789739">
    <property type="component" value="Unassembled WGS sequence"/>
</dbReference>
<gene>
    <name evidence="1" type="ORF">PBRASI_LOCUS11306</name>
</gene>
<reference evidence="1" key="1">
    <citation type="submission" date="2021-06" db="EMBL/GenBank/DDBJ databases">
        <authorList>
            <person name="Kallberg Y."/>
            <person name="Tangrot J."/>
            <person name="Rosling A."/>
        </authorList>
    </citation>
    <scope>NUCLEOTIDE SEQUENCE</scope>
    <source>
        <strain evidence="1">BR232B</strain>
    </source>
</reference>
<name>A0A9N9HG01_9GLOM</name>
<dbReference type="AlphaFoldDB" id="A0A9N9HG01"/>
<feature type="non-terminal residue" evidence="1">
    <location>
        <position position="1"/>
    </location>
</feature>
<dbReference type="EMBL" id="CAJVPI010004954">
    <property type="protein sequence ID" value="CAG8671057.1"/>
    <property type="molecule type" value="Genomic_DNA"/>
</dbReference>
<keyword evidence="2" id="KW-1185">Reference proteome</keyword>
<accession>A0A9N9HG01</accession>
<organism evidence="1 2">
    <name type="scientific">Paraglomus brasilianum</name>
    <dbReference type="NCBI Taxonomy" id="144538"/>
    <lineage>
        <taxon>Eukaryota</taxon>
        <taxon>Fungi</taxon>
        <taxon>Fungi incertae sedis</taxon>
        <taxon>Mucoromycota</taxon>
        <taxon>Glomeromycotina</taxon>
        <taxon>Glomeromycetes</taxon>
        <taxon>Paraglomerales</taxon>
        <taxon>Paraglomeraceae</taxon>
        <taxon>Paraglomus</taxon>
    </lineage>
</organism>
<feature type="non-terminal residue" evidence="1">
    <location>
        <position position="49"/>
    </location>
</feature>
<evidence type="ECO:0000313" key="2">
    <source>
        <dbReference type="Proteomes" id="UP000789739"/>
    </source>
</evidence>
<protein>
    <submittedName>
        <fullName evidence="1">478_t:CDS:1</fullName>
    </submittedName>
</protein>
<sequence>MILRKRKEQLLSPDDRENVLNRIHKFLLTTLADETSLGRIPTDKFVINK</sequence>
<comment type="caution">
    <text evidence="1">The sequence shown here is derived from an EMBL/GenBank/DDBJ whole genome shotgun (WGS) entry which is preliminary data.</text>
</comment>